<evidence type="ECO:0000313" key="2">
    <source>
        <dbReference type="EMBL" id="MCM8569972.1"/>
    </source>
</evidence>
<dbReference type="EMBL" id="JAMSCK010000004">
    <property type="protein sequence ID" value="MCM8569972.1"/>
    <property type="molecule type" value="Genomic_DNA"/>
</dbReference>
<sequence>MTISTIFYIALALLVALGFAFFQYLFRKKDKRRKDYIFFALRAISIFLLLLLLINPKITSTEYEAVKPNLVILADNSQSVTYLEEEGNLQEISRSLSENDEILKHFEVSHISFSNGISIENDSLDFTGKQTNIYNALSETQDIFSEKPSAIVLLTDGNQSLGRDFRYFKTKDQASVFPVVIGDTTTYRDLSIERINSNRYAFLNNRFPVEVFLNYTGNEAVETSFRIRSGSDIVFTKNLQFSKDSKSQVVRTELPANSLGVKTYRAEIGPLADEKNTVNNQQNFAVEVIDERTSVLILSDLSHPDLGAIKKSIESNQQRTSDIKYLNKEKIQLSDYQLVILYQINRRFNSVFTEIRDKNFNYLIVTGSQTDWNYLNSLGLGYSRNATSQPQEIFPVYNPTFSSFQFEDIDFEDFPPLVDKFGPLEFDKNKFGVMLYQELQGVKTGDPLMGVSQNSPKSGFLFGENLWRWRAKSYLDNKSFQEFDDFFGKLIQNLSSKRSRDRLTVDNENFYYANQDVIITAQYFDENYQFDAGANLKINIINKDNPESFNSDLVLKNNFYQFDAGNLPAGNYAFTIEVQNRNISRSGSFEVIDYNTEQQFVSANLEGLLSFSENNQANLTFPDRMDELVTNLLNNDKFRPVQKSREKSLPLIDWYYLLFILIIILAAEWFYRKYLGLI</sequence>
<dbReference type="PANTHER" id="PTHR37947">
    <property type="entry name" value="BLL2462 PROTEIN"/>
    <property type="match status" value="1"/>
</dbReference>
<feature type="transmembrane region" description="Helical" evidence="1">
    <location>
        <begin position="654"/>
        <end position="671"/>
    </location>
</feature>
<keyword evidence="1" id="KW-1133">Transmembrane helix</keyword>
<proteinExistence type="predicted"/>
<keyword evidence="1" id="KW-0472">Membrane</keyword>
<dbReference type="RefSeq" id="WP_252113618.1">
    <property type="nucleotide sequence ID" value="NZ_JAMSCK010000004.1"/>
</dbReference>
<accession>A0ABT0Z2K9</accession>
<protein>
    <submittedName>
        <fullName evidence="2">VWA domain-containing protein</fullName>
    </submittedName>
</protein>
<feature type="transmembrane region" description="Helical" evidence="1">
    <location>
        <begin position="6"/>
        <end position="24"/>
    </location>
</feature>
<name>A0ABT0Z2K9_9FLAO</name>
<dbReference type="PANTHER" id="PTHR37947:SF1">
    <property type="entry name" value="BLL2462 PROTEIN"/>
    <property type="match status" value="1"/>
</dbReference>
<keyword evidence="3" id="KW-1185">Reference proteome</keyword>
<dbReference type="Proteomes" id="UP001155077">
    <property type="component" value="Unassembled WGS sequence"/>
</dbReference>
<reference evidence="2" key="1">
    <citation type="submission" date="2022-06" db="EMBL/GenBank/DDBJ databases">
        <title>Gramella sediminis sp. nov., isolated from deep-sea sediment of the Indian Ocean.</title>
        <authorList>
            <person name="Yang L."/>
        </authorList>
    </citation>
    <scope>NUCLEOTIDE SEQUENCE</scope>
    <source>
        <strain evidence="2">HMD3159</strain>
    </source>
</reference>
<gene>
    <name evidence="2" type="ORF">NE848_11320</name>
</gene>
<keyword evidence="1" id="KW-0812">Transmembrane</keyword>
<comment type="caution">
    <text evidence="2">The sequence shown here is derived from an EMBL/GenBank/DDBJ whole genome shotgun (WGS) entry which is preliminary data.</text>
</comment>
<evidence type="ECO:0000256" key="1">
    <source>
        <dbReference type="SAM" id="Phobius"/>
    </source>
</evidence>
<organism evidence="2 3">
    <name type="scientific">Gramella jeungdoensis</name>
    <dbReference type="NCBI Taxonomy" id="708091"/>
    <lineage>
        <taxon>Bacteria</taxon>
        <taxon>Pseudomonadati</taxon>
        <taxon>Bacteroidota</taxon>
        <taxon>Flavobacteriia</taxon>
        <taxon>Flavobacteriales</taxon>
        <taxon>Flavobacteriaceae</taxon>
        <taxon>Christiangramia</taxon>
    </lineage>
</organism>
<feature type="transmembrane region" description="Helical" evidence="1">
    <location>
        <begin position="36"/>
        <end position="54"/>
    </location>
</feature>
<dbReference type="InterPro" id="IPR036465">
    <property type="entry name" value="vWFA_dom_sf"/>
</dbReference>
<dbReference type="SUPFAM" id="SSF53300">
    <property type="entry name" value="vWA-like"/>
    <property type="match status" value="1"/>
</dbReference>
<evidence type="ECO:0000313" key="3">
    <source>
        <dbReference type="Proteomes" id="UP001155077"/>
    </source>
</evidence>